<keyword evidence="7" id="KW-0067">ATP-binding</keyword>
<evidence type="ECO:0000256" key="8">
    <source>
        <dbReference type="ARBA" id="ARBA00022881"/>
    </source>
</evidence>
<evidence type="ECO:0000256" key="3">
    <source>
        <dbReference type="ARBA" id="ARBA00022737"/>
    </source>
</evidence>
<dbReference type="GO" id="GO:0005524">
    <property type="term" value="F:ATP binding"/>
    <property type="evidence" value="ECO:0007669"/>
    <property type="project" value="UniProtKB-KW"/>
</dbReference>
<dbReference type="Gene3D" id="1.10.8.280">
    <property type="entry name" value="ABC transporter ATPase domain-like"/>
    <property type="match status" value="1"/>
</dbReference>
<dbReference type="Gene3D" id="3.40.50.300">
    <property type="entry name" value="P-loop containing nucleotide triphosphate hydrolases"/>
    <property type="match status" value="2"/>
</dbReference>
<dbReference type="Gene3D" id="1.20.1580.10">
    <property type="entry name" value="ABC transporter ATPase like domain"/>
    <property type="match status" value="2"/>
</dbReference>
<keyword evidence="6" id="KW-0228">DNA excision</keyword>
<dbReference type="GO" id="GO:0004518">
    <property type="term" value="F:nuclease activity"/>
    <property type="evidence" value="ECO:0007669"/>
    <property type="project" value="UniProtKB-KW"/>
</dbReference>
<dbReference type="InterPro" id="IPR003439">
    <property type="entry name" value="ABC_transporter-like_ATP-bd"/>
</dbReference>
<gene>
    <name evidence="15" type="ORF">DD235_04950</name>
</gene>
<comment type="caution">
    <text evidence="15">The sequence shown here is derived from an EMBL/GenBank/DDBJ whole genome shotgun (WGS) entry which is preliminary data.</text>
</comment>
<comment type="similarity">
    <text evidence="11">Belongs to the ABC transporter superfamily. UvrA family.</text>
</comment>
<feature type="domain" description="ABC transporter" evidence="14">
    <location>
        <begin position="450"/>
        <end position="754"/>
    </location>
</feature>
<evidence type="ECO:0000256" key="13">
    <source>
        <dbReference type="ARBA" id="ARBA00042156"/>
    </source>
</evidence>
<evidence type="ECO:0000256" key="10">
    <source>
        <dbReference type="ARBA" id="ARBA00023204"/>
    </source>
</evidence>
<dbReference type="AlphaFoldDB" id="A0A2V1K5G6"/>
<evidence type="ECO:0000256" key="5">
    <source>
        <dbReference type="ARBA" id="ARBA00022763"/>
    </source>
</evidence>
<evidence type="ECO:0000256" key="12">
    <source>
        <dbReference type="ARBA" id="ARBA00039316"/>
    </source>
</evidence>
<evidence type="ECO:0000256" key="11">
    <source>
        <dbReference type="ARBA" id="ARBA00038000"/>
    </source>
</evidence>
<dbReference type="RefSeq" id="WP_109060881.1">
    <property type="nucleotide sequence ID" value="NZ_QETA01000001.1"/>
</dbReference>
<keyword evidence="10" id="KW-0234">DNA repair</keyword>
<name>A0A2V1K5G6_9BURK</name>
<dbReference type="SUPFAM" id="SSF52540">
    <property type="entry name" value="P-loop containing nucleoside triphosphate hydrolases"/>
    <property type="match status" value="2"/>
</dbReference>
<organism evidence="15 16">
    <name type="scientific">Corticimicrobacter populi</name>
    <dbReference type="NCBI Taxonomy" id="2175229"/>
    <lineage>
        <taxon>Bacteria</taxon>
        <taxon>Pseudomonadati</taxon>
        <taxon>Pseudomonadota</taxon>
        <taxon>Betaproteobacteria</taxon>
        <taxon>Burkholderiales</taxon>
        <taxon>Alcaligenaceae</taxon>
        <taxon>Corticimicrobacter</taxon>
    </lineage>
</organism>
<dbReference type="InterPro" id="IPR027417">
    <property type="entry name" value="P-loop_NTPase"/>
</dbReference>
<keyword evidence="5" id="KW-0227">DNA damage</keyword>
<dbReference type="PROSITE" id="PS50893">
    <property type="entry name" value="ABC_TRANSPORTER_2"/>
    <property type="match status" value="2"/>
</dbReference>
<dbReference type="Pfam" id="PF00005">
    <property type="entry name" value="ABC_tran"/>
    <property type="match status" value="1"/>
</dbReference>
<sequence>MNLRAGAYRDIEIVGARSNNLRDVSLKIPKHCITVFTGVSGSGKSSLVFDTIAAESQRLLNEHHSAFVRHRLPHYGQPQADALRNLPASIIVDQKPLGGNARSTVGTATDISPLLRLLFARAGQPFVGYANVFSFNHPQGMCPACQGLGVVDRLDLERLIDRSLSLNQGAIRFPTFAPGTYRWKRYVCAGLFDCDKPLADFSPEHWNILLHADDLPVPTPLPEWPATARFQGIVPRFRRAYLDHEPSRLTQAEREGLAQVITRQPCSDCGGARLNPTILSCRIAGKSIAGCAAMDIADLLSFMRSLQIAPVATVVAAIIERLSQMVAIGLDYLSLGRDTTSLSGGESQRVKMVRHLGSSLSDIAYIFDEPSVGLHPRDVHQLNALLRGLRDNGNTVLVVEHDPDVIAVADHVVDMGPGAGTEGGDVVYQGDCAGLRQADTLTGRCLRRPVPASRIPRGATRWLPLNHLSLHSLHDVSVAIPAGVLTVVAGVAGSGKSTLVNRLLPRHYPEAILIDQHGLGGTRRASVASYIGVLDVIRAGFSRACGQPASLFSSNAQGACPDCKGLGLVQTDLAFMDSVETPCEACDGTGFNPAARAATWLGCNIAEVLSFSVARALQHFAAQQAGAVGVDICTLLRRLLTTGLGYPMLGQRLSTLSGGERQRLKLASRLAEAGTLYVFDEPTSGLHMADVERLLDIFDTLTTQGSTVVVVEHNLDVMAHADWLIEMGPGAGRQGGQVIFEGTPQMMVEAPRSVTRPFLRRHMDGWKPAS</sequence>
<dbReference type="GO" id="GO:0003677">
    <property type="term" value="F:DNA binding"/>
    <property type="evidence" value="ECO:0007669"/>
    <property type="project" value="UniProtKB-KW"/>
</dbReference>
<accession>A0A2V1K5G6</accession>
<evidence type="ECO:0000256" key="6">
    <source>
        <dbReference type="ARBA" id="ARBA00022769"/>
    </source>
</evidence>
<reference evidence="16" key="1">
    <citation type="submission" date="2018-05" db="EMBL/GenBank/DDBJ databases">
        <authorList>
            <person name="Li Y."/>
        </authorList>
    </citation>
    <scope>NUCLEOTIDE SEQUENCE [LARGE SCALE GENOMIC DNA]</scope>
    <source>
        <strain evidence="16">3d-2-2</strain>
    </source>
</reference>
<dbReference type="GO" id="GO:0005737">
    <property type="term" value="C:cytoplasm"/>
    <property type="evidence" value="ECO:0007669"/>
    <property type="project" value="UniProtKB-SubCell"/>
</dbReference>
<evidence type="ECO:0000256" key="9">
    <source>
        <dbReference type="ARBA" id="ARBA00023125"/>
    </source>
</evidence>
<comment type="subcellular location">
    <subcellularLocation>
        <location evidence="1">Cytoplasm</location>
    </subcellularLocation>
</comment>
<evidence type="ECO:0000256" key="7">
    <source>
        <dbReference type="ARBA" id="ARBA00022840"/>
    </source>
</evidence>
<dbReference type="EMBL" id="QETA01000001">
    <property type="protein sequence ID" value="PWF25478.1"/>
    <property type="molecule type" value="Genomic_DNA"/>
</dbReference>
<keyword evidence="2" id="KW-0963">Cytoplasm</keyword>
<evidence type="ECO:0000259" key="14">
    <source>
        <dbReference type="PROSITE" id="PS50893"/>
    </source>
</evidence>
<keyword evidence="16" id="KW-1185">Reference proteome</keyword>
<evidence type="ECO:0000313" key="16">
    <source>
        <dbReference type="Proteomes" id="UP000245212"/>
    </source>
</evidence>
<dbReference type="Proteomes" id="UP000245212">
    <property type="component" value="Unassembled WGS sequence"/>
</dbReference>
<keyword evidence="4" id="KW-0547">Nucleotide-binding</keyword>
<evidence type="ECO:0000256" key="2">
    <source>
        <dbReference type="ARBA" id="ARBA00022490"/>
    </source>
</evidence>
<dbReference type="GO" id="GO:0006281">
    <property type="term" value="P:DNA repair"/>
    <property type="evidence" value="ECO:0007669"/>
    <property type="project" value="UniProtKB-KW"/>
</dbReference>
<dbReference type="PANTHER" id="PTHR43152:SF3">
    <property type="entry name" value="UVRABC SYSTEM PROTEIN A"/>
    <property type="match status" value="1"/>
</dbReference>
<evidence type="ECO:0000313" key="15">
    <source>
        <dbReference type="EMBL" id="PWF25478.1"/>
    </source>
</evidence>
<dbReference type="CDD" id="cd03270">
    <property type="entry name" value="ABC_UvrA_I"/>
    <property type="match status" value="1"/>
</dbReference>
<keyword evidence="9" id="KW-0238">DNA-binding</keyword>
<protein>
    <recommendedName>
        <fullName evidence="12">UvrABC system protein A</fullName>
    </recommendedName>
    <alternativeName>
        <fullName evidence="13">Excinuclease ABC subunit A</fullName>
    </alternativeName>
</protein>
<feature type="domain" description="ABC transporter" evidence="14">
    <location>
        <begin position="6"/>
        <end position="442"/>
    </location>
</feature>
<evidence type="ECO:0000256" key="4">
    <source>
        <dbReference type="ARBA" id="ARBA00022741"/>
    </source>
</evidence>
<dbReference type="GO" id="GO:0016887">
    <property type="term" value="F:ATP hydrolysis activity"/>
    <property type="evidence" value="ECO:0007669"/>
    <property type="project" value="InterPro"/>
</dbReference>
<keyword evidence="3" id="KW-0677">Repeat</keyword>
<evidence type="ECO:0000256" key="1">
    <source>
        <dbReference type="ARBA" id="ARBA00004496"/>
    </source>
</evidence>
<keyword evidence="8" id="KW-0267">Excision nuclease</keyword>
<dbReference type="PANTHER" id="PTHR43152">
    <property type="entry name" value="UVRABC SYSTEM PROTEIN A"/>
    <property type="match status" value="1"/>
</dbReference>
<proteinExistence type="inferred from homology"/>